<organism evidence="4 5">
    <name type="scientific">Phaeocystidibacter marisrubri</name>
    <dbReference type="NCBI Taxonomy" id="1577780"/>
    <lineage>
        <taxon>Bacteria</taxon>
        <taxon>Pseudomonadati</taxon>
        <taxon>Bacteroidota</taxon>
        <taxon>Flavobacteriia</taxon>
        <taxon>Flavobacteriales</taxon>
        <taxon>Phaeocystidibacteraceae</taxon>
        <taxon>Phaeocystidibacter</taxon>
    </lineage>
</organism>
<feature type="transmembrane region" description="Helical" evidence="2">
    <location>
        <begin position="49"/>
        <end position="71"/>
    </location>
</feature>
<evidence type="ECO:0000256" key="1">
    <source>
        <dbReference type="ARBA" id="ARBA00022553"/>
    </source>
</evidence>
<keyword evidence="4" id="KW-0808">Transferase</keyword>
<evidence type="ECO:0000256" key="2">
    <source>
        <dbReference type="SAM" id="Phobius"/>
    </source>
</evidence>
<dbReference type="InterPro" id="IPR036097">
    <property type="entry name" value="HisK_dim/P_sf"/>
</dbReference>
<evidence type="ECO:0000259" key="3">
    <source>
        <dbReference type="PROSITE" id="PS50109"/>
    </source>
</evidence>
<evidence type="ECO:0000313" key="5">
    <source>
        <dbReference type="Proteomes" id="UP000484164"/>
    </source>
</evidence>
<keyword evidence="2" id="KW-0472">Membrane</keyword>
<keyword evidence="2" id="KW-1133">Transmembrane helix</keyword>
<dbReference type="EMBL" id="WBVQ01000001">
    <property type="protein sequence ID" value="KAB2817796.1"/>
    <property type="molecule type" value="Genomic_DNA"/>
</dbReference>
<keyword evidence="2" id="KW-0812">Transmembrane</keyword>
<feature type="domain" description="Histidine kinase" evidence="3">
    <location>
        <begin position="132"/>
        <end position="347"/>
    </location>
</feature>
<dbReference type="RefSeq" id="WP_151692484.1">
    <property type="nucleotide sequence ID" value="NZ_BMGX01000002.1"/>
</dbReference>
<dbReference type="SUPFAM" id="SSF47384">
    <property type="entry name" value="Homodimeric domain of signal transducing histidine kinase"/>
    <property type="match status" value="1"/>
</dbReference>
<dbReference type="AlphaFoldDB" id="A0A6L3ZIG0"/>
<dbReference type="GO" id="GO:0000155">
    <property type="term" value="F:phosphorelay sensor kinase activity"/>
    <property type="evidence" value="ECO:0007669"/>
    <property type="project" value="InterPro"/>
</dbReference>
<dbReference type="OrthoDB" id="9780487at2"/>
<dbReference type="InterPro" id="IPR005467">
    <property type="entry name" value="His_kinase_dom"/>
</dbReference>
<keyword evidence="1" id="KW-0597">Phosphoprotein</keyword>
<dbReference type="InterPro" id="IPR036890">
    <property type="entry name" value="HATPase_C_sf"/>
</dbReference>
<keyword evidence="4" id="KW-0418">Kinase</keyword>
<dbReference type="Pfam" id="PF02518">
    <property type="entry name" value="HATPase_c"/>
    <property type="match status" value="1"/>
</dbReference>
<dbReference type="Proteomes" id="UP000484164">
    <property type="component" value="Unassembled WGS sequence"/>
</dbReference>
<protein>
    <submittedName>
        <fullName evidence="4">HAMP domain-containing histidine kinase</fullName>
    </submittedName>
</protein>
<gene>
    <name evidence="4" type="ORF">F8C82_05165</name>
</gene>
<name>A0A6L3ZIG0_9FLAO</name>
<reference evidence="4 5" key="1">
    <citation type="submission" date="2019-10" db="EMBL/GenBank/DDBJ databases">
        <title>Genome sequence of Phaeocystidibacter marisrubri JCM30614 (type strain).</title>
        <authorList>
            <person name="Bowman J.P."/>
        </authorList>
    </citation>
    <scope>NUCLEOTIDE SEQUENCE [LARGE SCALE GENOMIC DNA]</scope>
    <source>
        <strain evidence="4 5">JCM 30614</strain>
    </source>
</reference>
<dbReference type="PANTHER" id="PTHR43547:SF2">
    <property type="entry name" value="HYBRID SIGNAL TRANSDUCTION HISTIDINE KINASE C"/>
    <property type="match status" value="1"/>
</dbReference>
<dbReference type="InterPro" id="IPR003594">
    <property type="entry name" value="HATPase_dom"/>
</dbReference>
<dbReference type="Gene3D" id="1.10.287.130">
    <property type="match status" value="1"/>
</dbReference>
<evidence type="ECO:0000313" key="4">
    <source>
        <dbReference type="EMBL" id="KAB2817796.1"/>
    </source>
</evidence>
<dbReference type="SUPFAM" id="SSF55874">
    <property type="entry name" value="ATPase domain of HSP90 chaperone/DNA topoisomerase II/histidine kinase"/>
    <property type="match status" value="1"/>
</dbReference>
<dbReference type="PROSITE" id="PS50109">
    <property type="entry name" value="HIS_KIN"/>
    <property type="match status" value="1"/>
</dbReference>
<dbReference type="Gene3D" id="3.30.565.10">
    <property type="entry name" value="Histidine kinase-like ATPase, C-terminal domain"/>
    <property type="match status" value="1"/>
</dbReference>
<accession>A0A6L3ZIG0</accession>
<comment type="caution">
    <text evidence="4">The sequence shown here is derived from an EMBL/GenBank/DDBJ whole genome shotgun (WGS) entry which is preliminary data.</text>
</comment>
<proteinExistence type="predicted"/>
<keyword evidence="5" id="KW-1185">Reference proteome</keyword>
<sequence>MKLYNRLGKYRLTSTSYSRKFLLVAFIGIHLPIIALVAALLFFDLTQSKWFVVLVVLIMTLLSSILTLSILNQLTSPIKHAAKGVIDYRDSRVMPSWPRQGNDELSHLLNNLESMLHELEVHRIHQEDMSMLLAHDLRSPISAAIQTIELCKVSKDINEVNESLDSLKLYLQDQLSFIDLMLQIQKHQSGIENFELEPVNLRPLVESCVSSLRRTLEEKNLKLEFKSSDDQVILAHPRMAAQCINNLLNNAIKFSYPNGVIEIAWECSGTTTVLSIRDYGTGFTEDVKQKLFDKILFGGASGTNGEKSNGLGLYLTKTLMRNQKGSVGAHSDGADKGATFSLTFNAL</sequence>
<dbReference type="PANTHER" id="PTHR43547">
    <property type="entry name" value="TWO-COMPONENT HISTIDINE KINASE"/>
    <property type="match status" value="1"/>
</dbReference>
<dbReference type="SMART" id="SM00387">
    <property type="entry name" value="HATPase_c"/>
    <property type="match status" value="1"/>
</dbReference>
<feature type="transmembrane region" description="Helical" evidence="2">
    <location>
        <begin position="21"/>
        <end position="43"/>
    </location>
</feature>